<dbReference type="PANTHER" id="PTHR14181:SF1">
    <property type="entry name" value="ATYPICAL CHEMOKINE RECEPTOR 1"/>
    <property type="match status" value="1"/>
</dbReference>
<dbReference type="Gene3D" id="1.20.1070.10">
    <property type="entry name" value="Rhodopsin 7-helix transmembrane proteins"/>
    <property type="match status" value="1"/>
</dbReference>
<dbReference type="InterPro" id="IPR005384">
    <property type="entry name" value="Duffy_chemokine_rcpt"/>
</dbReference>
<evidence type="ECO:0000256" key="6">
    <source>
        <dbReference type="ARBA" id="ARBA00022692"/>
    </source>
</evidence>
<evidence type="ECO:0000256" key="13">
    <source>
        <dbReference type="ARBA" id="ARBA00023180"/>
    </source>
</evidence>
<dbReference type="GO" id="GO:0055037">
    <property type="term" value="C:recycling endosome"/>
    <property type="evidence" value="ECO:0007669"/>
    <property type="project" value="UniProtKB-SubCell"/>
</dbReference>
<name>A0A6I9X6P6_9SAUR</name>
<dbReference type="GO" id="GO:0016020">
    <property type="term" value="C:membrane"/>
    <property type="evidence" value="ECO:0007669"/>
    <property type="project" value="UniProtKB-SubCell"/>
</dbReference>
<dbReference type="GO" id="GO:0006954">
    <property type="term" value="P:inflammatory response"/>
    <property type="evidence" value="ECO:0007669"/>
    <property type="project" value="InterPro"/>
</dbReference>
<dbReference type="Proteomes" id="UP000504617">
    <property type="component" value="Unplaced"/>
</dbReference>
<keyword evidence="12" id="KW-0675">Receptor</keyword>
<dbReference type="GO" id="GO:0004930">
    <property type="term" value="F:G protein-coupled receptor activity"/>
    <property type="evidence" value="ECO:0007669"/>
    <property type="project" value="UniProtKB-KW"/>
</dbReference>
<gene>
    <name evidence="18" type="primary">LOC106539631</name>
</gene>
<dbReference type="KEGG" id="tsr:106539631"/>
<keyword evidence="9" id="KW-0297">G-protein coupled receptor</keyword>
<feature type="transmembrane region" description="Helical" evidence="16">
    <location>
        <begin position="278"/>
        <end position="297"/>
    </location>
</feature>
<dbReference type="GO" id="GO:0070098">
    <property type="term" value="P:chemokine-mediated signaling pathway"/>
    <property type="evidence" value="ECO:0007669"/>
    <property type="project" value="InterPro"/>
</dbReference>
<keyword evidence="14" id="KW-0807">Transducer</keyword>
<feature type="transmembrane region" description="Helical" evidence="16">
    <location>
        <begin position="157"/>
        <end position="176"/>
    </location>
</feature>
<dbReference type="OrthoDB" id="9396544at2759"/>
<keyword evidence="6 16" id="KW-0812">Transmembrane</keyword>
<evidence type="ECO:0000256" key="10">
    <source>
        <dbReference type="ARBA" id="ARBA00023136"/>
    </source>
</evidence>
<evidence type="ECO:0000256" key="16">
    <source>
        <dbReference type="SAM" id="Phobius"/>
    </source>
</evidence>
<dbReference type="GO" id="GO:0019956">
    <property type="term" value="F:chemokine binding"/>
    <property type="evidence" value="ECO:0007669"/>
    <property type="project" value="InterPro"/>
</dbReference>
<feature type="transmembrane region" description="Helical" evidence="16">
    <location>
        <begin position="235"/>
        <end position="253"/>
    </location>
</feature>
<feature type="transmembrane region" description="Helical" evidence="16">
    <location>
        <begin position="92"/>
        <end position="113"/>
    </location>
</feature>
<keyword evidence="10 16" id="KW-0472">Membrane</keyword>
<dbReference type="RefSeq" id="XP_013909931.1">
    <property type="nucleotide sequence ID" value="XM_014054456.1"/>
</dbReference>
<evidence type="ECO:0000256" key="15">
    <source>
        <dbReference type="ARBA" id="ARBA00030289"/>
    </source>
</evidence>
<keyword evidence="13" id="KW-0325">Glycoprotein</keyword>
<dbReference type="AlphaFoldDB" id="A0A6I9X6P6"/>
<proteinExistence type="inferred from homology"/>
<evidence type="ECO:0000256" key="5">
    <source>
        <dbReference type="ARBA" id="ARBA00015484"/>
    </source>
</evidence>
<sequence length="302" mass="33549">MGNSTVYDYTILPDLWQLMDNVTENETEESGDWYENFVEPCQFTFCSNFVGTIPVFLGITCLLGIVGNVALGVALAKCPRFWDRCQPGKVELALLAIGGLIFASTLPFFALGIRWRWAFEDRVCQAIHGLKFGSLFAGGLLAAGTACRNPWGPPKQLLPALLWTMGFVCAIPAALVSSSDGLCIPPRLAELHAWSFVHATSCLVILALLPVIVVSATACLAGCGERGRPRWNISWVFYLFWAPYGVAVFVEMFQKEIFFSQSCRFLDHLNSFLRLSEGWGMLHCYLSPFFILGLGFYRRKTA</sequence>
<evidence type="ECO:0000256" key="3">
    <source>
        <dbReference type="ARBA" id="ARBA00004412"/>
    </source>
</evidence>
<evidence type="ECO:0000256" key="2">
    <source>
        <dbReference type="ARBA" id="ARBA00004172"/>
    </source>
</evidence>
<evidence type="ECO:0000313" key="18">
    <source>
        <dbReference type="RefSeq" id="XP_013909931.1"/>
    </source>
</evidence>
<protein>
    <recommendedName>
        <fullName evidence="5">Atypical chemokine receptor 1</fullName>
    </recommendedName>
    <alternativeName>
        <fullName evidence="15">Duffy antigen/chemokine receptor</fullName>
    </alternativeName>
</protein>
<keyword evidence="7" id="KW-0967">Endosome</keyword>
<keyword evidence="11" id="KW-1015">Disulfide bond</keyword>
<comment type="subcellular location">
    <subcellularLocation>
        <location evidence="3">Early endosome</location>
    </subcellularLocation>
    <subcellularLocation>
        <location evidence="1">Membrane</location>
        <topology evidence="1">Multi-pass membrane protein</topology>
    </subcellularLocation>
    <subcellularLocation>
        <location evidence="2">Recycling endosome</location>
    </subcellularLocation>
</comment>
<evidence type="ECO:0000256" key="7">
    <source>
        <dbReference type="ARBA" id="ARBA00022753"/>
    </source>
</evidence>
<evidence type="ECO:0000256" key="1">
    <source>
        <dbReference type="ARBA" id="ARBA00004141"/>
    </source>
</evidence>
<evidence type="ECO:0000313" key="17">
    <source>
        <dbReference type="Proteomes" id="UP000504617"/>
    </source>
</evidence>
<dbReference type="GO" id="GO:0005769">
    <property type="term" value="C:early endosome"/>
    <property type="evidence" value="ECO:0007669"/>
    <property type="project" value="UniProtKB-SubCell"/>
</dbReference>
<evidence type="ECO:0000256" key="9">
    <source>
        <dbReference type="ARBA" id="ARBA00023040"/>
    </source>
</evidence>
<evidence type="ECO:0000256" key="4">
    <source>
        <dbReference type="ARBA" id="ARBA00008790"/>
    </source>
</evidence>
<evidence type="ECO:0000256" key="14">
    <source>
        <dbReference type="ARBA" id="ARBA00023224"/>
    </source>
</evidence>
<reference evidence="18" key="1">
    <citation type="submission" date="2025-08" db="UniProtKB">
        <authorList>
            <consortium name="RefSeq"/>
        </authorList>
    </citation>
    <scope>IDENTIFICATION</scope>
    <source>
        <tissue evidence="18">Skeletal muscle</tissue>
    </source>
</reference>
<comment type="similarity">
    <text evidence="4">Belongs to the G-protein coupled receptor 1 family. Atypical chemokine receptor subfamily.</text>
</comment>
<dbReference type="GeneID" id="106539631"/>
<accession>A0A6I9X6P6</accession>
<dbReference type="SUPFAM" id="SSF81321">
    <property type="entry name" value="Family A G protein-coupled receptor-like"/>
    <property type="match status" value="1"/>
</dbReference>
<evidence type="ECO:0000256" key="8">
    <source>
        <dbReference type="ARBA" id="ARBA00022989"/>
    </source>
</evidence>
<evidence type="ECO:0000256" key="12">
    <source>
        <dbReference type="ARBA" id="ARBA00023170"/>
    </source>
</evidence>
<feature type="transmembrane region" description="Helical" evidence="16">
    <location>
        <begin position="196"/>
        <end position="223"/>
    </location>
</feature>
<keyword evidence="8 16" id="KW-1133">Transmembrane helix</keyword>
<organism evidence="17 18">
    <name type="scientific">Thamnophis sirtalis</name>
    <dbReference type="NCBI Taxonomy" id="35019"/>
    <lineage>
        <taxon>Eukaryota</taxon>
        <taxon>Metazoa</taxon>
        <taxon>Chordata</taxon>
        <taxon>Craniata</taxon>
        <taxon>Vertebrata</taxon>
        <taxon>Euteleostomi</taxon>
        <taxon>Lepidosauria</taxon>
        <taxon>Squamata</taxon>
        <taxon>Bifurcata</taxon>
        <taxon>Unidentata</taxon>
        <taxon>Episquamata</taxon>
        <taxon>Toxicofera</taxon>
        <taxon>Serpentes</taxon>
        <taxon>Colubroidea</taxon>
        <taxon>Colubridae</taxon>
        <taxon>Natricinae</taxon>
        <taxon>Thamnophis</taxon>
    </lineage>
</organism>
<dbReference type="PRINTS" id="PR01559">
    <property type="entry name" value="DUFFYANTIGEN"/>
</dbReference>
<feature type="transmembrane region" description="Helical" evidence="16">
    <location>
        <begin position="49"/>
        <end position="71"/>
    </location>
</feature>
<keyword evidence="17" id="KW-1185">Reference proteome</keyword>
<dbReference type="PANTHER" id="PTHR14181">
    <property type="entry name" value="DUFFY ANTIGEN/CHEMOKINE RECEPTOR"/>
    <property type="match status" value="1"/>
</dbReference>
<evidence type="ECO:0000256" key="11">
    <source>
        <dbReference type="ARBA" id="ARBA00023157"/>
    </source>
</evidence>